<dbReference type="Pfam" id="PF06808">
    <property type="entry name" value="DctM"/>
    <property type="match status" value="1"/>
</dbReference>
<dbReference type="InterPro" id="IPR010656">
    <property type="entry name" value="DctM"/>
</dbReference>
<dbReference type="EMBL" id="AP023420">
    <property type="protein sequence ID" value="BCK84668.1"/>
    <property type="molecule type" value="Genomic_DNA"/>
</dbReference>
<dbReference type="PANTHER" id="PTHR33362:SF3">
    <property type="entry name" value="SIALIC ACID TRAP TRANSPORTER PERMEASE PROTEIN SIAT"/>
    <property type="match status" value="1"/>
</dbReference>
<dbReference type="AlphaFoldDB" id="A0A810Q8T3"/>
<keyword evidence="4 7" id="KW-0812">Transmembrane</keyword>
<keyword evidence="2" id="KW-1003">Cell membrane</keyword>
<feature type="transmembrane region" description="Helical" evidence="7">
    <location>
        <begin position="20"/>
        <end position="41"/>
    </location>
</feature>
<dbReference type="KEGG" id="pfaa:MM59RIKEN_19870"/>
<evidence type="ECO:0000256" key="7">
    <source>
        <dbReference type="SAM" id="Phobius"/>
    </source>
</evidence>
<keyword evidence="3" id="KW-0997">Cell inner membrane</keyword>
<protein>
    <recommendedName>
        <fullName evidence="8">TRAP C4-dicarboxylate transport system permease DctM subunit domain-containing protein</fullName>
    </recommendedName>
</protein>
<keyword evidence="10" id="KW-1185">Reference proteome</keyword>
<keyword evidence="5 7" id="KW-1133">Transmembrane helix</keyword>
<keyword evidence="6 7" id="KW-0472">Membrane</keyword>
<evidence type="ECO:0000256" key="4">
    <source>
        <dbReference type="ARBA" id="ARBA00022692"/>
    </source>
</evidence>
<proteinExistence type="predicted"/>
<gene>
    <name evidence="9" type="ORF">MM59RIKEN_19870</name>
</gene>
<dbReference type="GO" id="GO:0005886">
    <property type="term" value="C:plasma membrane"/>
    <property type="evidence" value="ECO:0007669"/>
    <property type="project" value="UniProtKB-SubCell"/>
</dbReference>
<feature type="transmembrane region" description="Helical" evidence="7">
    <location>
        <begin position="53"/>
        <end position="72"/>
    </location>
</feature>
<evidence type="ECO:0000256" key="1">
    <source>
        <dbReference type="ARBA" id="ARBA00004429"/>
    </source>
</evidence>
<feature type="domain" description="TRAP C4-dicarboxylate transport system permease DctM subunit" evidence="8">
    <location>
        <begin position="1"/>
        <end position="114"/>
    </location>
</feature>
<evidence type="ECO:0000256" key="2">
    <source>
        <dbReference type="ARBA" id="ARBA00022475"/>
    </source>
</evidence>
<reference evidence="9" key="1">
    <citation type="submission" date="2020-09" db="EMBL/GenBank/DDBJ databases">
        <title>New species isolated from human feces.</title>
        <authorList>
            <person name="Kitahara M."/>
            <person name="Shigeno Y."/>
            <person name="Shime M."/>
            <person name="Matsumoto Y."/>
            <person name="Nakamura S."/>
            <person name="Motooka D."/>
            <person name="Fukuoka S."/>
            <person name="Nishikawa H."/>
            <person name="Benno Y."/>
        </authorList>
    </citation>
    <scope>NUCLEOTIDE SEQUENCE</scope>
    <source>
        <strain evidence="9">MM59</strain>
    </source>
</reference>
<dbReference type="GO" id="GO:0022857">
    <property type="term" value="F:transmembrane transporter activity"/>
    <property type="evidence" value="ECO:0007669"/>
    <property type="project" value="TreeGrafter"/>
</dbReference>
<dbReference type="PANTHER" id="PTHR33362">
    <property type="entry name" value="SIALIC ACID TRAP TRANSPORTER PERMEASE PROTEIN SIAT-RELATED"/>
    <property type="match status" value="1"/>
</dbReference>
<evidence type="ECO:0000313" key="10">
    <source>
        <dbReference type="Proteomes" id="UP000679848"/>
    </source>
</evidence>
<accession>A0A810Q8T3</accession>
<evidence type="ECO:0000259" key="8">
    <source>
        <dbReference type="Pfam" id="PF06808"/>
    </source>
</evidence>
<feature type="transmembrane region" description="Helical" evidence="7">
    <location>
        <begin position="93"/>
        <end position="113"/>
    </location>
</feature>
<evidence type="ECO:0000256" key="5">
    <source>
        <dbReference type="ARBA" id="ARBA00022989"/>
    </source>
</evidence>
<evidence type="ECO:0000313" key="9">
    <source>
        <dbReference type="EMBL" id="BCK84668.1"/>
    </source>
</evidence>
<dbReference type="Proteomes" id="UP000679848">
    <property type="component" value="Chromosome"/>
</dbReference>
<evidence type="ECO:0000256" key="3">
    <source>
        <dbReference type="ARBA" id="ARBA00022519"/>
    </source>
</evidence>
<organism evidence="9 10">
    <name type="scientific">Pusillibacter faecalis</name>
    <dbReference type="NCBI Taxonomy" id="2714358"/>
    <lineage>
        <taxon>Bacteria</taxon>
        <taxon>Bacillati</taxon>
        <taxon>Bacillota</taxon>
        <taxon>Clostridia</taxon>
        <taxon>Eubacteriales</taxon>
        <taxon>Oscillospiraceae</taxon>
        <taxon>Pusillibacter</taxon>
    </lineage>
</organism>
<dbReference type="InterPro" id="IPR004681">
    <property type="entry name" value="TRAP_DctM"/>
</dbReference>
<sequence>MYPEMEKRGYPKDFAAAVQAIGGTLGPVIPPSLMMIFYGVATGESITKLLMSGVVPGILTCLLLCLMVYIIAKRRDMPTESVAFSWRKLWDSVRDSFLALLMPVIILVTIYFGI</sequence>
<comment type="subcellular location">
    <subcellularLocation>
        <location evidence="1">Cell inner membrane</location>
        <topology evidence="1">Multi-pass membrane protein</topology>
    </subcellularLocation>
</comment>
<name>A0A810Q8T3_9FIRM</name>
<evidence type="ECO:0000256" key="6">
    <source>
        <dbReference type="ARBA" id="ARBA00023136"/>
    </source>
</evidence>